<dbReference type="GO" id="GO:0016579">
    <property type="term" value="P:protein deubiquitination"/>
    <property type="evidence" value="ECO:0007669"/>
    <property type="project" value="InterPro"/>
</dbReference>
<dbReference type="PROSITE" id="PS00973">
    <property type="entry name" value="USP_2"/>
    <property type="match status" value="1"/>
</dbReference>
<evidence type="ECO:0000256" key="1">
    <source>
        <dbReference type="ARBA" id="ARBA00000707"/>
    </source>
</evidence>
<dbReference type="InterPro" id="IPR050185">
    <property type="entry name" value="Ub_carboxyl-term_hydrolase"/>
</dbReference>
<feature type="compositionally biased region" description="Basic and acidic residues" evidence="4">
    <location>
        <begin position="823"/>
        <end position="835"/>
    </location>
</feature>
<feature type="compositionally biased region" description="Basic and acidic residues" evidence="4">
    <location>
        <begin position="844"/>
        <end position="853"/>
    </location>
</feature>
<organism evidence="6 7">
    <name type="scientific">Eptatretus burgeri</name>
    <name type="common">Inshore hagfish</name>
    <dbReference type="NCBI Taxonomy" id="7764"/>
    <lineage>
        <taxon>Eukaryota</taxon>
        <taxon>Metazoa</taxon>
        <taxon>Chordata</taxon>
        <taxon>Craniata</taxon>
        <taxon>Vertebrata</taxon>
        <taxon>Cyclostomata</taxon>
        <taxon>Myxini</taxon>
        <taxon>Myxiniformes</taxon>
        <taxon>Myxinidae</taxon>
        <taxon>Eptatretinae</taxon>
        <taxon>Eptatretus</taxon>
    </lineage>
</organism>
<dbReference type="InterPro" id="IPR028889">
    <property type="entry name" value="USP"/>
</dbReference>
<dbReference type="InterPro" id="IPR001394">
    <property type="entry name" value="Peptidase_C19_UCH"/>
</dbReference>
<feature type="compositionally biased region" description="Polar residues" evidence="4">
    <location>
        <begin position="503"/>
        <end position="516"/>
    </location>
</feature>
<dbReference type="CDD" id="cd02674">
    <property type="entry name" value="Peptidase_C19R"/>
    <property type="match status" value="1"/>
</dbReference>
<dbReference type="PROSITE" id="PS50235">
    <property type="entry name" value="USP_3"/>
    <property type="match status" value="1"/>
</dbReference>
<evidence type="ECO:0000256" key="3">
    <source>
        <dbReference type="ARBA" id="ARBA00022801"/>
    </source>
</evidence>
<feature type="region of interest" description="Disordered" evidence="4">
    <location>
        <begin position="501"/>
        <end position="541"/>
    </location>
</feature>
<evidence type="ECO:0000313" key="7">
    <source>
        <dbReference type="Proteomes" id="UP000694388"/>
    </source>
</evidence>
<feature type="domain" description="USP" evidence="5">
    <location>
        <begin position="1"/>
        <end position="467"/>
    </location>
</feature>
<dbReference type="PANTHER" id="PTHR21646">
    <property type="entry name" value="UBIQUITIN CARBOXYL-TERMINAL HYDROLASE"/>
    <property type="match status" value="1"/>
</dbReference>
<feature type="compositionally biased region" description="Basic and acidic residues" evidence="4">
    <location>
        <begin position="612"/>
        <end position="622"/>
    </location>
</feature>
<proteinExistence type="predicted"/>
<keyword evidence="3" id="KW-0378">Hydrolase</keyword>
<sequence length="903" mass="99597">METGLPYFGKSFVQELFQAQYRSSLTCPHCQKQSNTFDPFLCISLPIPLRQTRVLGVTVVWARSPRCRRVGLAIPLGGKVARLREILAHESGVARSQLVLTELYTDGFHRSFGDDDNLTTIHEADAIYGFETPPEPSPDGHLSPELPDHVQAEHVLLLLANRCGSGSTSYRFGSPFSRWLARAASWRDLQKLVLKGLGAAPGESAKTQLQDPLFRVCVVVESAKKGYLSYQEPQPLRLPVVDKALKLCRLGEPPHVKLLMEWDEEGKRRLLRDVAEEQVDIADSVREQQLLHQQAPSCNLSDCFHLYTKEEQLAPENAWRCPYCKKLQQGMVKLSLWTLPDILILHLKRFRQVGERRIKLANMVNFPLNSLDMTPHVVRRSQSTWTLLSQGSPWRRPQGLGGDPEDYRYDLYAVCNHHGSLQAGHYTAHCKNSLDGQWYSFDDSSVEPVPEESVCARSAYILFYQRRSSIPTWSASSSLAGSTCSFLSEHWVNRIPGFERRPSLTSKASTNGTSLPSPHDSPIASQDPLPPNDEDGGFASRPFVRGVQNAEEIPTNLLAPSNQLSVGAASTNGSITPIPCPRQSKEPTAAVRPQSRASETRSPTVTAVSTPKHREQKDRVTEPRATSRIRAGKEARGCSGGGTTVGSGADSKVMPRRGWRTTTDTRGRSSTSSEDAIPPRSSTARTKRPASAAGTDIRSSRISHAPQPNIRSSSATPVAAPRRSCTKTEPHTSSTLPRVKEAQLTQKRTLPTPSQRSQVDKTMKKPVAGSTARPKPEPRASTKKQSSFVAPRQLGKWMESRDKQPQSSTGSNGSKPVESANKPVKEESGTKRSDGGRLTLIKSLWRDSKRVSESRTTPQTAAAHHQDAKKHHSRALGVQGCLLAMQEKVWLLTKGKGAVQSKI</sequence>
<feature type="compositionally biased region" description="Polar residues" evidence="4">
    <location>
        <begin position="743"/>
        <end position="757"/>
    </location>
</feature>
<dbReference type="Proteomes" id="UP000694388">
    <property type="component" value="Unplaced"/>
</dbReference>
<protein>
    <recommendedName>
        <fullName evidence="2">ubiquitinyl hydrolase 1</fullName>
        <ecNumber evidence="2">3.4.19.12</ecNumber>
    </recommendedName>
</protein>
<evidence type="ECO:0000259" key="5">
    <source>
        <dbReference type="PROSITE" id="PS50235"/>
    </source>
</evidence>
<reference evidence="6" key="2">
    <citation type="submission" date="2025-09" db="UniProtKB">
        <authorList>
            <consortium name="Ensembl"/>
        </authorList>
    </citation>
    <scope>IDENTIFICATION</scope>
</reference>
<feature type="region of interest" description="Disordered" evidence="4">
    <location>
        <begin position="568"/>
        <end position="871"/>
    </location>
</feature>
<dbReference type="Gene3D" id="3.90.70.10">
    <property type="entry name" value="Cysteine proteinases"/>
    <property type="match status" value="2"/>
</dbReference>
<dbReference type="Pfam" id="PF00443">
    <property type="entry name" value="UCH"/>
    <property type="match status" value="1"/>
</dbReference>
<evidence type="ECO:0000256" key="4">
    <source>
        <dbReference type="SAM" id="MobiDB-lite"/>
    </source>
</evidence>
<dbReference type="InterPro" id="IPR018200">
    <property type="entry name" value="USP_CS"/>
</dbReference>
<name>A0A8C4X0L7_EPTBU</name>
<evidence type="ECO:0000313" key="6">
    <source>
        <dbReference type="Ensembl" id="ENSEBUP00000023970.1"/>
    </source>
</evidence>
<dbReference type="FunFam" id="3.90.70.10:FF:000048">
    <property type="entry name" value="Ubiquitin carboxyl-terminal hydrolase 31"/>
    <property type="match status" value="1"/>
</dbReference>
<dbReference type="Ensembl" id="ENSEBUT00000024546.1">
    <property type="protein sequence ID" value="ENSEBUP00000023970.1"/>
    <property type="gene ID" value="ENSEBUG00000014770.1"/>
</dbReference>
<feature type="compositionally biased region" description="Polar residues" evidence="4">
    <location>
        <begin position="595"/>
        <end position="609"/>
    </location>
</feature>
<dbReference type="GO" id="GO:0004843">
    <property type="term" value="F:cysteine-type deubiquitinase activity"/>
    <property type="evidence" value="ECO:0007669"/>
    <property type="project" value="UniProtKB-EC"/>
</dbReference>
<dbReference type="GeneTree" id="ENSGT00940000156355"/>
<reference evidence="6" key="1">
    <citation type="submission" date="2025-08" db="UniProtKB">
        <authorList>
            <consortium name="Ensembl"/>
        </authorList>
    </citation>
    <scope>IDENTIFICATION</scope>
</reference>
<dbReference type="EC" id="3.4.19.12" evidence="2"/>
<comment type="catalytic activity">
    <reaction evidence="1">
        <text>Thiol-dependent hydrolysis of ester, thioester, amide, peptide and isopeptide bonds formed by the C-terminal Gly of ubiquitin (a 76-residue protein attached to proteins as an intracellular targeting signal).</text>
        <dbReference type="EC" id="3.4.19.12"/>
    </reaction>
</comment>
<dbReference type="AlphaFoldDB" id="A0A8C4X0L7"/>
<keyword evidence="7" id="KW-1185">Reference proteome</keyword>
<evidence type="ECO:0000256" key="2">
    <source>
        <dbReference type="ARBA" id="ARBA00012759"/>
    </source>
</evidence>
<feature type="compositionally biased region" description="Low complexity" evidence="4">
    <location>
        <begin position="660"/>
        <end position="673"/>
    </location>
</feature>
<accession>A0A8C4X0L7</accession>
<feature type="compositionally biased region" description="Polar residues" evidence="4">
    <location>
        <begin position="805"/>
        <end position="814"/>
    </location>
</feature>
<dbReference type="PANTHER" id="PTHR21646:SF14">
    <property type="entry name" value="FI05488P"/>
    <property type="match status" value="1"/>
</dbReference>
<dbReference type="InterPro" id="IPR038765">
    <property type="entry name" value="Papain-like_cys_pep_sf"/>
</dbReference>
<dbReference type="SUPFAM" id="SSF54001">
    <property type="entry name" value="Cysteine proteinases"/>
    <property type="match status" value="1"/>
</dbReference>